<dbReference type="SUPFAM" id="SSF101874">
    <property type="entry name" value="YceI-like"/>
    <property type="match status" value="1"/>
</dbReference>
<dbReference type="RefSeq" id="WP_160735037.1">
    <property type="nucleotide sequence ID" value="NZ_WTYT01000001.1"/>
</dbReference>
<dbReference type="PANTHER" id="PTHR34406:SF1">
    <property type="entry name" value="PROTEIN YCEI"/>
    <property type="match status" value="1"/>
</dbReference>
<sequence>MRKLSLALVATASAATLSLTALQAQEAPPVPGQMDVSEVAAGTYKADPAHTIIGFRLNHFGFNDYFGVFGASEGTLMLDPTNPSSAKVDVTIPITSVAVAADELKDHLLRAGKDGAEPDFFGPNPTAARFTSTNVEVTGPTTAMITGNLTMNGMTHPVLIAAEFTGVGTNPMNKAETIGFEGRAQINRSDYGLDFALPFVSDQVILDISAAFEKQ</sequence>
<accession>A0A6I4T4P5</accession>
<keyword evidence="1" id="KW-0732">Signal</keyword>
<dbReference type="InterPro" id="IPR007372">
    <property type="entry name" value="Lipid/polyisoprenoid-bd_YceI"/>
</dbReference>
<dbReference type="Gene3D" id="2.40.128.110">
    <property type="entry name" value="Lipid/polyisoprenoid-binding, YceI-like"/>
    <property type="match status" value="1"/>
</dbReference>
<reference evidence="3 4" key="1">
    <citation type="submission" date="2019-12" db="EMBL/GenBank/DDBJ databases">
        <title>Genomic-based taxomic classification of the family Erythrobacteraceae.</title>
        <authorList>
            <person name="Xu L."/>
        </authorList>
    </citation>
    <scope>NUCLEOTIDE SEQUENCE [LARGE SCALE GENOMIC DNA]</scope>
    <source>
        <strain evidence="3 4">LMG 29518</strain>
    </source>
</reference>
<feature type="chain" id="PRO_5026304687" description="Lipid/polyisoprenoid-binding YceI-like domain-containing protein" evidence="1">
    <location>
        <begin position="24"/>
        <end position="215"/>
    </location>
</feature>
<proteinExistence type="predicted"/>
<feature type="signal peptide" evidence="1">
    <location>
        <begin position="1"/>
        <end position="23"/>
    </location>
</feature>
<dbReference type="PANTHER" id="PTHR34406">
    <property type="entry name" value="PROTEIN YCEI"/>
    <property type="match status" value="1"/>
</dbReference>
<gene>
    <name evidence="3" type="ORF">GRI91_02515</name>
</gene>
<dbReference type="OrthoDB" id="9811006at2"/>
<evidence type="ECO:0000256" key="1">
    <source>
        <dbReference type="SAM" id="SignalP"/>
    </source>
</evidence>
<organism evidence="3 4">
    <name type="scientific">Altericroceibacterium endophyticum</name>
    <dbReference type="NCBI Taxonomy" id="1808508"/>
    <lineage>
        <taxon>Bacteria</taxon>
        <taxon>Pseudomonadati</taxon>
        <taxon>Pseudomonadota</taxon>
        <taxon>Alphaproteobacteria</taxon>
        <taxon>Sphingomonadales</taxon>
        <taxon>Erythrobacteraceae</taxon>
        <taxon>Altericroceibacterium</taxon>
    </lineage>
</organism>
<evidence type="ECO:0000313" key="4">
    <source>
        <dbReference type="Proteomes" id="UP000438476"/>
    </source>
</evidence>
<dbReference type="SMART" id="SM00867">
    <property type="entry name" value="YceI"/>
    <property type="match status" value="1"/>
</dbReference>
<dbReference type="EMBL" id="WTYT01000001">
    <property type="protein sequence ID" value="MXO64625.1"/>
    <property type="molecule type" value="Genomic_DNA"/>
</dbReference>
<feature type="domain" description="Lipid/polyisoprenoid-binding YceI-like" evidence="2">
    <location>
        <begin position="43"/>
        <end position="213"/>
    </location>
</feature>
<dbReference type="AlphaFoldDB" id="A0A6I4T4P5"/>
<dbReference type="Proteomes" id="UP000438476">
    <property type="component" value="Unassembled WGS sequence"/>
</dbReference>
<protein>
    <recommendedName>
        <fullName evidence="2">Lipid/polyisoprenoid-binding YceI-like domain-containing protein</fullName>
    </recommendedName>
</protein>
<evidence type="ECO:0000313" key="3">
    <source>
        <dbReference type="EMBL" id="MXO64625.1"/>
    </source>
</evidence>
<dbReference type="InterPro" id="IPR036761">
    <property type="entry name" value="TTHA0802/YceI-like_sf"/>
</dbReference>
<evidence type="ECO:0000259" key="2">
    <source>
        <dbReference type="SMART" id="SM00867"/>
    </source>
</evidence>
<dbReference type="Pfam" id="PF04264">
    <property type="entry name" value="YceI"/>
    <property type="match status" value="1"/>
</dbReference>
<name>A0A6I4T4P5_9SPHN</name>
<keyword evidence="4" id="KW-1185">Reference proteome</keyword>
<comment type="caution">
    <text evidence="3">The sequence shown here is derived from an EMBL/GenBank/DDBJ whole genome shotgun (WGS) entry which is preliminary data.</text>
</comment>